<dbReference type="Pfam" id="PF12796">
    <property type="entry name" value="Ank_2"/>
    <property type="match status" value="2"/>
</dbReference>
<feature type="compositionally biased region" description="Polar residues" evidence="2">
    <location>
        <begin position="47"/>
        <end position="60"/>
    </location>
</feature>
<reference evidence="3 4" key="1">
    <citation type="journal article" date="2021" name="Sci. Rep.">
        <title>The genome of the diatom Chaetoceros tenuissimus carries an ancient integrated fragment of an extant virus.</title>
        <authorList>
            <person name="Hongo Y."/>
            <person name="Kimura K."/>
            <person name="Takaki Y."/>
            <person name="Yoshida Y."/>
            <person name="Baba S."/>
            <person name="Kobayashi G."/>
            <person name="Nagasaki K."/>
            <person name="Hano T."/>
            <person name="Tomaru Y."/>
        </authorList>
    </citation>
    <scope>NUCLEOTIDE SEQUENCE [LARGE SCALE GENOMIC DNA]</scope>
    <source>
        <strain evidence="3 4">NIES-3715</strain>
    </source>
</reference>
<sequence>MRADAPVFIPKTSLTEGTTSNDPNSSSQSCRKSKPRKRKGRARKNKNVVNSKGGSNTGNFDETKNENASKEKNHIKNKRRNARRKMKNKGNGEVPNSNGWNTNQNQCRSKNRQRRKRPQGNKTLENVEDILDLNSFPSIAGKAKDSPNHTNNFKSVWKNIAYEGHRKSELEISAKQREQERIQHEIETYTRLDILRPKQSHLLEEPEPVSTESNVESGYDDRVFLRHNTRLLNMTKLKTKWFRVLEEWKIEKKNQRLLDEENMGNEADSTNDDESDISSSESLVEASDCCSSEESFWALESKLDHYLSQRYPLHSAIVEGNESAIKSLINLPPHETQRDAKICPFEVIASMRDTINPDIHARYEKVKLTLVQFAVIFRKPDILRALLECSYISNLHLVSSNFSVDGVDDLKRSPLMIACIEDSEPCVRILLQYGAKISFKHQPTGDTVLHVACREAELATFSILLGYSRSNDDKQTSLQRLMYAKNRKNETIFHVISRRGRLDVLDYILDKCSFSSVEKALTIEDQYGFSPLLCAVHTGKTEIVRRLLTWRGNYRMPPTTSSECPLVLAVKSKNSDMVQTLLDCRATSVSILDSFDFHTALTVLILNYDDNDPSAHILLVAFLEDGANPFDKVKFLQTHGRHEKEDDVFIIGRTPLSICSTCGKSTFLSIILDTSVIVQSQNVIALKDKNFLKTQPEEYFVSMQARNDENAKLACEEAIVETLLACSDDQDHFTESRLRCCVILFKSHNLTISDSGFVKIMKGLQHQSNFTKTALAPSSLHFEYTYHYPVSVNDNATYMRPEAIKLSQSLLEMNWCRSLLSADRTHCPWIRKNYLPTGSDSDTSRVLDESCYFLINNERLLLKKSILSSKSAKIEAAISFEEQKVGLSGGDTGHVDVPLDISFEYFFLLVQHCYHGSIFFGLPEDSLKCCEDLLNLYHLAVEYLCPTLAAECEMRLLSSNPYQCFCSNCCEKVQVISPRRELRCFYDVKGPSYLISPKNYLAIIANLDFDDSLCDYYIIRKGSTLSKDAKLEPLRCVVSIVWKALLQNFTEVLKSDSFVEFCHRLKDGNEDLVAGVDFTVFIELASILLLDTIRKELTTIPSHLIFSNSTANENLNLSSTQKS</sequence>
<feature type="compositionally biased region" description="Basic residues" evidence="2">
    <location>
        <begin position="75"/>
        <end position="88"/>
    </location>
</feature>
<comment type="caution">
    <text evidence="3">The sequence shown here is derived from an EMBL/GenBank/DDBJ whole genome shotgun (WGS) entry which is preliminary data.</text>
</comment>
<proteinExistence type="predicted"/>
<feature type="compositionally biased region" description="Polar residues" evidence="2">
    <location>
        <begin position="94"/>
        <end position="108"/>
    </location>
</feature>
<evidence type="ECO:0000256" key="2">
    <source>
        <dbReference type="SAM" id="MobiDB-lite"/>
    </source>
</evidence>
<evidence type="ECO:0000313" key="4">
    <source>
        <dbReference type="Proteomes" id="UP001054902"/>
    </source>
</evidence>
<feature type="compositionally biased region" description="Basic residues" evidence="2">
    <location>
        <begin position="109"/>
        <end position="119"/>
    </location>
</feature>
<dbReference type="SUPFAM" id="SSF48403">
    <property type="entry name" value="Ankyrin repeat"/>
    <property type="match status" value="1"/>
</dbReference>
<dbReference type="InterPro" id="IPR011333">
    <property type="entry name" value="SKP1/BTB/POZ_sf"/>
</dbReference>
<protein>
    <submittedName>
        <fullName evidence="3">Uncharacterized protein</fullName>
    </submittedName>
</protein>
<dbReference type="InterPro" id="IPR002110">
    <property type="entry name" value="Ankyrin_rpt"/>
</dbReference>
<keyword evidence="1" id="KW-0040">ANK repeat</keyword>
<feature type="compositionally biased region" description="Basic and acidic residues" evidence="2">
    <location>
        <begin position="61"/>
        <end position="74"/>
    </location>
</feature>
<feature type="compositionally biased region" description="Polar residues" evidence="2">
    <location>
        <begin position="12"/>
        <end position="24"/>
    </location>
</feature>
<dbReference type="InterPro" id="IPR036770">
    <property type="entry name" value="Ankyrin_rpt-contain_sf"/>
</dbReference>
<dbReference type="Proteomes" id="UP001054902">
    <property type="component" value="Unassembled WGS sequence"/>
</dbReference>
<dbReference type="PANTHER" id="PTHR24121:SF23">
    <property type="entry name" value="NO MECHANORECEPTOR POTENTIAL C, ISOFORM H"/>
    <property type="match status" value="1"/>
</dbReference>
<keyword evidence="4" id="KW-1185">Reference proteome</keyword>
<dbReference type="PROSITE" id="PS50088">
    <property type="entry name" value="ANK_REPEAT"/>
    <property type="match status" value="1"/>
</dbReference>
<name>A0AAD3CMQ1_9STRA</name>
<dbReference type="Gene3D" id="3.30.710.10">
    <property type="entry name" value="Potassium Channel Kv1.1, Chain A"/>
    <property type="match status" value="1"/>
</dbReference>
<evidence type="ECO:0000313" key="3">
    <source>
        <dbReference type="EMBL" id="GFH48788.1"/>
    </source>
</evidence>
<dbReference type="PANTHER" id="PTHR24121">
    <property type="entry name" value="NO MECHANORECEPTOR POTENTIAL C, ISOFORM D-RELATED"/>
    <property type="match status" value="1"/>
</dbReference>
<gene>
    <name evidence="3" type="ORF">CTEN210_05264</name>
</gene>
<feature type="repeat" description="ANK" evidence="1">
    <location>
        <begin position="410"/>
        <end position="442"/>
    </location>
</feature>
<accession>A0AAD3CMQ1</accession>
<feature type="compositionally biased region" description="Basic residues" evidence="2">
    <location>
        <begin position="31"/>
        <end position="46"/>
    </location>
</feature>
<feature type="region of interest" description="Disordered" evidence="2">
    <location>
        <begin position="1"/>
        <end position="125"/>
    </location>
</feature>
<dbReference type="SMART" id="SM00248">
    <property type="entry name" value="ANK"/>
    <property type="match status" value="9"/>
</dbReference>
<organism evidence="3 4">
    <name type="scientific">Chaetoceros tenuissimus</name>
    <dbReference type="NCBI Taxonomy" id="426638"/>
    <lineage>
        <taxon>Eukaryota</taxon>
        <taxon>Sar</taxon>
        <taxon>Stramenopiles</taxon>
        <taxon>Ochrophyta</taxon>
        <taxon>Bacillariophyta</taxon>
        <taxon>Coscinodiscophyceae</taxon>
        <taxon>Chaetocerotophycidae</taxon>
        <taxon>Chaetocerotales</taxon>
        <taxon>Chaetocerotaceae</taxon>
        <taxon>Chaetoceros</taxon>
    </lineage>
</organism>
<feature type="region of interest" description="Disordered" evidence="2">
    <location>
        <begin position="259"/>
        <end position="280"/>
    </location>
</feature>
<dbReference type="AlphaFoldDB" id="A0AAD3CMQ1"/>
<dbReference type="Gene3D" id="1.25.40.20">
    <property type="entry name" value="Ankyrin repeat-containing domain"/>
    <property type="match status" value="2"/>
</dbReference>
<evidence type="ECO:0000256" key="1">
    <source>
        <dbReference type="PROSITE-ProRule" id="PRU00023"/>
    </source>
</evidence>
<dbReference type="EMBL" id="BLLK01000029">
    <property type="protein sequence ID" value="GFH48788.1"/>
    <property type="molecule type" value="Genomic_DNA"/>
</dbReference>